<organism evidence="1 2">
    <name type="scientific">Crocosphaera watsonii WH 0005</name>
    <dbReference type="NCBI Taxonomy" id="423472"/>
    <lineage>
        <taxon>Bacteria</taxon>
        <taxon>Bacillati</taxon>
        <taxon>Cyanobacteriota</taxon>
        <taxon>Cyanophyceae</taxon>
        <taxon>Oscillatoriophycideae</taxon>
        <taxon>Chroococcales</taxon>
        <taxon>Aphanothecaceae</taxon>
        <taxon>Crocosphaera</taxon>
    </lineage>
</organism>
<dbReference type="Pfam" id="PF11985">
    <property type="entry name" value="Phage_Mu_Gp27"/>
    <property type="match status" value="1"/>
</dbReference>
<proteinExistence type="predicted"/>
<comment type="caution">
    <text evidence="1">The sequence shown here is derived from an EMBL/GenBank/DDBJ whole genome shotgun (WGS) entry which is preliminary data.</text>
</comment>
<dbReference type="AlphaFoldDB" id="T2ITC1"/>
<accession>T2ITC1</accession>
<gene>
    <name evidence="1" type="ORF">CWATWH0005_2521</name>
</gene>
<evidence type="ECO:0000313" key="1">
    <source>
        <dbReference type="EMBL" id="CCQ56052.1"/>
    </source>
</evidence>
<dbReference type="InterPro" id="IPR021874">
    <property type="entry name" value="Phage_Mu_Gp27"/>
</dbReference>
<reference evidence="1 2" key="1">
    <citation type="submission" date="2013-01" db="EMBL/GenBank/DDBJ databases">
        <authorList>
            <person name="Bench S."/>
        </authorList>
    </citation>
    <scope>NUCLEOTIDE SEQUENCE [LARGE SCALE GENOMIC DNA]</scope>
    <source>
        <strain evidence="1 2">WH 0005</strain>
    </source>
</reference>
<dbReference type="EMBL" id="CAQL01000537">
    <property type="protein sequence ID" value="CCQ56052.1"/>
    <property type="molecule type" value="Genomic_DNA"/>
</dbReference>
<evidence type="ECO:0000313" key="2">
    <source>
        <dbReference type="Proteomes" id="UP000017981"/>
    </source>
</evidence>
<protein>
    <submittedName>
        <fullName evidence="1">Conserved hypothetical phage-related protein</fullName>
    </submittedName>
</protein>
<reference evidence="1 2" key="2">
    <citation type="submission" date="2013-09" db="EMBL/GenBank/DDBJ databases">
        <title>Whole genome comparison of six Crocosphaera watsonii strains with differing phenotypes.</title>
        <authorList>
            <person name="Bench S.R."/>
            <person name="Heller P."/>
            <person name="Frank I."/>
            <person name="Arciniega M."/>
            <person name="Shilova I.N."/>
            <person name="Zehr J.P."/>
        </authorList>
    </citation>
    <scope>NUCLEOTIDE SEQUENCE [LARGE SCALE GENOMIC DNA]</scope>
    <source>
        <strain evidence="1 2">WH 0005</strain>
    </source>
</reference>
<dbReference type="Proteomes" id="UP000017981">
    <property type="component" value="Unassembled WGS sequence"/>
</dbReference>
<name>T2ITC1_CROWT</name>
<dbReference type="RefSeq" id="WP_021833032.1">
    <property type="nucleotide sequence ID" value="NZ_CAQL01000537.1"/>
</dbReference>
<sequence length="174" mass="19252">MPRSSKCDLLPEKIKDQLNQKLVEKAFSQYEDLSQWLESVGYEISKSSIHRYGKEFKSQLEAIKLATEQAKAIAEVCEDDANLLGDALNRLAQQKAFRVLQEVEPADDVDFTRLVSAIATLNRSSSDGKKFKTQMQRQAKKTAEEVEKVAQDGGLSADTISAIKSKILGIGSDA</sequence>